<dbReference type="EMBL" id="NMUH01000156">
    <property type="protein sequence ID" value="MQL73165.1"/>
    <property type="molecule type" value="Genomic_DNA"/>
</dbReference>
<feature type="region of interest" description="Disordered" evidence="3">
    <location>
        <begin position="1"/>
        <end position="20"/>
    </location>
</feature>
<sequence>MVMDAPDSPAGTGGGGTPRKSLWRSASWCARSPPPSVPADATITASAMAKHRPAPLHLPPLSVSRCTRAWPLPAPADTCSTSSPAASSLVDGDLSLVADHIYIGGDAAARDRDLLRRHGITHVLNCAGFACPERFAGELRYRTLWLRDHPGEDIASLLYDVFDFLEEVRGRGRALVHCSRGTSRSAALVVAYLMWRRALPFEEALRIVRAARPAADPNPGFASQLLHWQRRFLACSPQPAPQDTSPCVYRMAPHSPYDPLHLVPKMVDRSGPAELDTRGAFLVHEPASGRGKVYLWVGADCEPAMAARAGAAARQVLRYERARGPIMSINEGSEPAEFWEALGHPAASDDPDLSITARRKRMQSYDLDFEIYRRALKGGTATPAALSSSPELGSTTPRATVNPNNRDYVDAAIPFVSPSSLSGGSVTPTSSDGSTLFTYSPASSSSDWYHLSPGSDLSYGEAPSLCSPRPPLPPCAPSLTERNSGTAPSLLLRANIEECENAGDPAGDWPFSPYRLGRGEDDGAMDIDQATPSELGQSVEFDGATLYHWQQPCLQKVEMLHPGVLNSASVFLLLAPKMSLAGELKTLFVWVGKNYRLTHSVDDHGGGKEDEDGQAFFKRIGADFLNQMTLPVDIPVQVIREDKEPEEFLNHLFTFHQINESSKSIQELCLHCGSVLLAYVSRCASCPVETVEGRTPECTAAFLHGLVLPLHFVKEESNAHLESSLKVAAVTLAH</sequence>
<dbReference type="PANTHER" id="PTHR46381:SF2">
    <property type="entry name" value="MAP KINASE PHOSPHATASE"/>
    <property type="match status" value="1"/>
</dbReference>
<dbReference type="PANTHER" id="PTHR46381">
    <property type="entry name" value="MKPA PROTEIN"/>
    <property type="match status" value="1"/>
</dbReference>
<evidence type="ECO:0000259" key="5">
    <source>
        <dbReference type="PROSITE" id="PS50056"/>
    </source>
</evidence>
<feature type="region of interest" description="Disordered" evidence="3">
    <location>
        <begin position="381"/>
        <end position="403"/>
    </location>
</feature>
<dbReference type="Pfam" id="PF25466">
    <property type="entry name" value="MPK1_gelsolin_C"/>
    <property type="match status" value="1"/>
</dbReference>
<evidence type="ECO:0000259" key="4">
    <source>
        <dbReference type="PROSITE" id="PS50054"/>
    </source>
</evidence>
<dbReference type="InterPro" id="IPR029006">
    <property type="entry name" value="ADF-H/Gelsolin-like_dom_sf"/>
</dbReference>
<evidence type="ECO:0000313" key="7">
    <source>
        <dbReference type="Proteomes" id="UP000652761"/>
    </source>
</evidence>
<dbReference type="Gene3D" id="3.40.20.10">
    <property type="entry name" value="Severin"/>
    <property type="match status" value="2"/>
</dbReference>
<evidence type="ECO:0000256" key="1">
    <source>
        <dbReference type="ARBA" id="ARBA00022801"/>
    </source>
</evidence>
<comment type="caution">
    <text evidence="6">The sequence shown here is derived from an EMBL/GenBank/DDBJ whole genome shotgun (WGS) entry which is preliminary data.</text>
</comment>
<dbReference type="SUPFAM" id="SSF55753">
    <property type="entry name" value="Actin depolymerizing proteins"/>
    <property type="match status" value="2"/>
</dbReference>
<accession>A0A843TQ27</accession>
<dbReference type="InterPro" id="IPR057528">
    <property type="entry name" value="MPK1_C"/>
</dbReference>
<dbReference type="Proteomes" id="UP000652761">
    <property type="component" value="Unassembled WGS sequence"/>
</dbReference>
<dbReference type="InterPro" id="IPR000387">
    <property type="entry name" value="Tyr_Pase_dom"/>
</dbReference>
<dbReference type="InterPro" id="IPR000340">
    <property type="entry name" value="Dual-sp_phosphatase_cat-dom"/>
</dbReference>
<reference evidence="6" key="1">
    <citation type="submission" date="2017-07" db="EMBL/GenBank/DDBJ databases">
        <title>Taro Niue Genome Assembly and Annotation.</title>
        <authorList>
            <person name="Atibalentja N."/>
            <person name="Keating K."/>
            <person name="Fields C.J."/>
        </authorList>
    </citation>
    <scope>NUCLEOTIDE SEQUENCE</scope>
    <source>
        <strain evidence="6">Niue_2</strain>
        <tissue evidence="6">Leaf</tissue>
    </source>
</reference>
<evidence type="ECO:0000313" key="6">
    <source>
        <dbReference type="EMBL" id="MQL73165.1"/>
    </source>
</evidence>
<feature type="domain" description="Tyrosine specific protein phosphatases" evidence="5">
    <location>
        <begin position="152"/>
        <end position="213"/>
    </location>
</feature>
<keyword evidence="7" id="KW-1185">Reference proteome</keyword>
<dbReference type="InterPro" id="IPR016130">
    <property type="entry name" value="Tyr_Pase_AS"/>
</dbReference>
<keyword evidence="1" id="KW-0378">Hydrolase</keyword>
<dbReference type="AlphaFoldDB" id="A0A843TQ27"/>
<dbReference type="CDD" id="cd14498">
    <property type="entry name" value="DSP"/>
    <property type="match status" value="1"/>
</dbReference>
<organism evidence="6 7">
    <name type="scientific">Colocasia esculenta</name>
    <name type="common">Wild taro</name>
    <name type="synonym">Arum esculentum</name>
    <dbReference type="NCBI Taxonomy" id="4460"/>
    <lineage>
        <taxon>Eukaryota</taxon>
        <taxon>Viridiplantae</taxon>
        <taxon>Streptophyta</taxon>
        <taxon>Embryophyta</taxon>
        <taxon>Tracheophyta</taxon>
        <taxon>Spermatophyta</taxon>
        <taxon>Magnoliopsida</taxon>
        <taxon>Liliopsida</taxon>
        <taxon>Araceae</taxon>
        <taxon>Aroideae</taxon>
        <taxon>Colocasieae</taxon>
        <taxon>Colocasia</taxon>
    </lineage>
</organism>
<dbReference type="GO" id="GO:0004721">
    <property type="term" value="F:phosphoprotein phosphatase activity"/>
    <property type="evidence" value="ECO:0007669"/>
    <property type="project" value="UniProtKB-KW"/>
</dbReference>
<dbReference type="OrthoDB" id="165342at2759"/>
<name>A0A843TQ27_COLES</name>
<dbReference type="PROSITE" id="PS50056">
    <property type="entry name" value="TYR_PHOSPHATASE_2"/>
    <property type="match status" value="1"/>
</dbReference>
<dbReference type="Gene3D" id="3.90.190.10">
    <property type="entry name" value="Protein tyrosine phosphatase superfamily"/>
    <property type="match status" value="1"/>
</dbReference>
<dbReference type="PROSITE" id="PS00383">
    <property type="entry name" value="TYR_PHOSPHATASE_1"/>
    <property type="match status" value="1"/>
</dbReference>
<feature type="compositionally biased region" description="Polar residues" evidence="3">
    <location>
        <begin position="385"/>
        <end position="403"/>
    </location>
</feature>
<evidence type="ECO:0000256" key="2">
    <source>
        <dbReference type="ARBA" id="ARBA00022912"/>
    </source>
</evidence>
<protein>
    <submittedName>
        <fullName evidence="6">Uncharacterized protein</fullName>
    </submittedName>
</protein>
<dbReference type="Pfam" id="PF00782">
    <property type="entry name" value="DSPc"/>
    <property type="match status" value="1"/>
</dbReference>
<evidence type="ECO:0000256" key="3">
    <source>
        <dbReference type="SAM" id="MobiDB-lite"/>
    </source>
</evidence>
<dbReference type="InterPro" id="IPR029021">
    <property type="entry name" value="Prot-tyrosine_phosphatase-like"/>
</dbReference>
<keyword evidence="2" id="KW-0904">Protein phosphatase</keyword>
<dbReference type="InterPro" id="IPR020422">
    <property type="entry name" value="TYR_PHOSPHATASE_DUAL_dom"/>
</dbReference>
<dbReference type="PROSITE" id="PS50054">
    <property type="entry name" value="TYR_PHOSPHATASE_DUAL"/>
    <property type="match status" value="1"/>
</dbReference>
<proteinExistence type="predicted"/>
<gene>
    <name evidence="6" type="ORF">Taro_005513</name>
</gene>
<dbReference type="SUPFAM" id="SSF52799">
    <property type="entry name" value="(Phosphotyrosine protein) phosphatases II"/>
    <property type="match status" value="1"/>
</dbReference>
<feature type="domain" description="Tyrosine-protein phosphatase" evidence="4">
    <location>
        <begin position="93"/>
        <end position="234"/>
    </location>
</feature>
<dbReference type="SMART" id="SM00195">
    <property type="entry name" value="DSPc"/>
    <property type="match status" value="1"/>
</dbReference>